<dbReference type="PANTHER" id="PTHR23535:SF2">
    <property type="entry name" value="SUGAR EFFLUX TRANSPORTER A-RELATED"/>
    <property type="match status" value="1"/>
</dbReference>
<comment type="similarity">
    <text evidence="2">Belongs to the major facilitator superfamily. Set transporter family.</text>
</comment>
<keyword evidence="8 9" id="KW-0472">Membrane</keyword>
<keyword evidence="6 9" id="KW-0812">Transmembrane</keyword>
<dbReference type="InterPro" id="IPR020846">
    <property type="entry name" value="MFS_dom"/>
</dbReference>
<feature type="transmembrane region" description="Helical" evidence="9">
    <location>
        <begin position="82"/>
        <end position="101"/>
    </location>
</feature>
<feature type="transmembrane region" description="Helical" evidence="9">
    <location>
        <begin position="217"/>
        <end position="241"/>
    </location>
</feature>
<feature type="transmembrane region" description="Helical" evidence="9">
    <location>
        <begin position="21"/>
        <end position="43"/>
    </location>
</feature>
<evidence type="ECO:0000256" key="6">
    <source>
        <dbReference type="ARBA" id="ARBA00022692"/>
    </source>
</evidence>
<feature type="transmembrane region" description="Helical" evidence="9">
    <location>
        <begin position="307"/>
        <end position="329"/>
    </location>
</feature>
<evidence type="ECO:0000259" key="10">
    <source>
        <dbReference type="PROSITE" id="PS50850"/>
    </source>
</evidence>
<evidence type="ECO:0000256" key="9">
    <source>
        <dbReference type="SAM" id="Phobius"/>
    </source>
</evidence>
<feature type="transmembrane region" description="Helical" evidence="9">
    <location>
        <begin position="171"/>
        <end position="191"/>
    </location>
</feature>
<evidence type="ECO:0000313" key="11">
    <source>
        <dbReference type="EMBL" id="MCS7481278.1"/>
    </source>
</evidence>
<organism evidence="11 12">
    <name type="scientific">Umezawaea endophytica</name>
    <dbReference type="NCBI Taxonomy" id="1654476"/>
    <lineage>
        <taxon>Bacteria</taxon>
        <taxon>Bacillati</taxon>
        <taxon>Actinomycetota</taxon>
        <taxon>Actinomycetes</taxon>
        <taxon>Pseudonocardiales</taxon>
        <taxon>Pseudonocardiaceae</taxon>
        <taxon>Umezawaea</taxon>
    </lineage>
</organism>
<comment type="caution">
    <text evidence="11">The sequence shown here is derived from an EMBL/GenBank/DDBJ whole genome shotgun (WGS) entry which is preliminary data.</text>
</comment>
<feature type="transmembrane region" description="Helical" evidence="9">
    <location>
        <begin position="282"/>
        <end position="301"/>
    </location>
</feature>
<keyword evidence="4" id="KW-1003">Cell membrane</keyword>
<dbReference type="SUPFAM" id="SSF103473">
    <property type="entry name" value="MFS general substrate transporter"/>
    <property type="match status" value="1"/>
</dbReference>
<accession>A0A9X2VR16</accession>
<keyword evidence="5" id="KW-0762">Sugar transport</keyword>
<dbReference type="GO" id="GO:0022857">
    <property type="term" value="F:transmembrane transporter activity"/>
    <property type="evidence" value="ECO:0007669"/>
    <property type="project" value="InterPro"/>
</dbReference>
<protein>
    <submittedName>
        <fullName evidence="11">Sugar efflux transporter</fullName>
    </submittedName>
</protein>
<feature type="transmembrane region" description="Helical" evidence="9">
    <location>
        <begin position="341"/>
        <end position="364"/>
    </location>
</feature>
<dbReference type="InterPro" id="IPR011701">
    <property type="entry name" value="MFS"/>
</dbReference>
<dbReference type="EMBL" id="JANYMP010000017">
    <property type="protein sequence ID" value="MCS7481278.1"/>
    <property type="molecule type" value="Genomic_DNA"/>
</dbReference>
<dbReference type="Pfam" id="PF07690">
    <property type="entry name" value="MFS_1"/>
    <property type="match status" value="1"/>
</dbReference>
<evidence type="ECO:0000256" key="3">
    <source>
        <dbReference type="ARBA" id="ARBA00022448"/>
    </source>
</evidence>
<evidence type="ECO:0000256" key="2">
    <source>
        <dbReference type="ARBA" id="ARBA00006523"/>
    </source>
</evidence>
<feature type="transmembrane region" description="Helical" evidence="9">
    <location>
        <begin position="49"/>
        <end position="70"/>
    </location>
</feature>
<name>A0A9X2VR16_9PSEU</name>
<dbReference type="GO" id="GO:0005886">
    <property type="term" value="C:plasma membrane"/>
    <property type="evidence" value="ECO:0007669"/>
    <property type="project" value="UniProtKB-SubCell"/>
</dbReference>
<keyword evidence="12" id="KW-1185">Reference proteome</keyword>
<feature type="transmembrane region" description="Helical" evidence="9">
    <location>
        <begin position="107"/>
        <end position="129"/>
    </location>
</feature>
<reference evidence="11" key="1">
    <citation type="submission" date="2022-08" db="EMBL/GenBank/DDBJ databases">
        <authorList>
            <person name="Tistechok S."/>
            <person name="Samborskyy M."/>
            <person name="Roman I."/>
        </authorList>
    </citation>
    <scope>NUCLEOTIDE SEQUENCE</scope>
    <source>
        <strain evidence="11">DSM 103496</strain>
    </source>
</reference>
<evidence type="ECO:0000256" key="7">
    <source>
        <dbReference type="ARBA" id="ARBA00022989"/>
    </source>
</evidence>
<dbReference type="Gene3D" id="1.20.1250.20">
    <property type="entry name" value="MFS general substrate transporter like domains"/>
    <property type="match status" value="2"/>
</dbReference>
<feature type="transmembrane region" description="Helical" evidence="9">
    <location>
        <begin position="253"/>
        <end position="275"/>
    </location>
</feature>
<dbReference type="PROSITE" id="PS50850">
    <property type="entry name" value="MFS"/>
    <property type="match status" value="1"/>
</dbReference>
<feature type="transmembrane region" description="Helical" evidence="9">
    <location>
        <begin position="370"/>
        <end position="388"/>
    </location>
</feature>
<proteinExistence type="inferred from homology"/>
<dbReference type="Proteomes" id="UP001141259">
    <property type="component" value="Unassembled WGS sequence"/>
</dbReference>
<gene>
    <name evidence="11" type="ORF">NZH93_30850</name>
</gene>
<evidence type="ECO:0000256" key="4">
    <source>
        <dbReference type="ARBA" id="ARBA00022475"/>
    </source>
</evidence>
<comment type="subcellular location">
    <subcellularLocation>
        <location evidence="1">Cell membrane</location>
        <topology evidence="1">Multi-pass membrane protein</topology>
    </subcellularLocation>
</comment>
<evidence type="ECO:0000256" key="5">
    <source>
        <dbReference type="ARBA" id="ARBA00022597"/>
    </source>
</evidence>
<keyword evidence="7 9" id="KW-1133">Transmembrane helix</keyword>
<sequence length="393" mass="40581">MTVTAELPVPFRVRSLVPLSLVSAAVGLGAALAFPFMSLFLSAEVGASPLALGTFLLITPLASLVASTLLGRLSDARAVRRTLLIVGAVTGALGYGLFAVLRNYWVLLLVSTTLVAVASSLLPQMFAYARQVLERGGSTRAPLIITGLRTLISLAWVAGPPLAALLVAQTGFTGLFAATGLVFGVVALLTLRLPEVAAAPPVEEDVEPVAPGPRPRFALSVLAFVLLQGAISLGVVTLPLFVTEQVGGTTTDVGLIMGLCAGLEIPLMIGFGVLASRVDQRVLVLVGAVVGLGYFGAMLLVSTTWHIAAAQVLNAIVISAVMGIGISYFQSLSPDRPGYATTMFTNSATVASMLAGPLLALAQVLTYRTAYGMSLAMSLAGLVLLLLARPRTT</sequence>
<dbReference type="RefSeq" id="WP_259626767.1">
    <property type="nucleotide sequence ID" value="NZ_JANYMP010000017.1"/>
</dbReference>
<dbReference type="CDD" id="cd17471">
    <property type="entry name" value="MFS_Set"/>
    <property type="match status" value="1"/>
</dbReference>
<dbReference type="InterPro" id="IPR036259">
    <property type="entry name" value="MFS_trans_sf"/>
</dbReference>
<dbReference type="AlphaFoldDB" id="A0A9X2VR16"/>
<feature type="domain" description="Major facilitator superfamily (MFS) profile" evidence="10">
    <location>
        <begin position="15"/>
        <end position="393"/>
    </location>
</feature>
<keyword evidence="3" id="KW-0813">Transport</keyword>
<evidence type="ECO:0000256" key="8">
    <source>
        <dbReference type="ARBA" id="ARBA00023136"/>
    </source>
</evidence>
<evidence type="ECO:0000256" key="1">
    <source>
        <dbReference type="ARBA" id="ARBA00004651"/>
    </source>
</evidence>
<evidence type="ECO:0000313" key="12">
    <source>
        <dbReference type="Proteomes" id="UP001141259"/>
    </source>
</evidence>
<feature type="transmembrane region" description="Helical" evidence="9">
    <location>
        <begin position="141"/>
        <end position="159"/>
    </location>
</feature>
<dbReference type="PANTHER" id="PTHR23535">
    <property type="entry name" value="SUGAR EFFLUX TRANSPORTER A-RELATED"/>
    <property type="match status" value="1"/>
</dbReference>